<feature type="compositionally biased region" description="Basic and acidic residues" evidence="1">
    <location>
        <begin position="308"/>
        <end position="320"/>
    </location>
</feature>
<dbReference type="Proteomes" id="UP001530400">
    <property type="component" value="Unassembled WGS sequence"/>
</dbReference>
<proteinExistence type="predicted"/>
<accession>A0ABD3NJA2</accession>
<evidence type="ECO:0000256" key="1">
    <source>
        <dbReference type="SAM" id="MobiDB-lite"/>
    </source>
</evidence>
<reference evidence="3 4" key="1">
    <citation type="submission" date="2024-10" db="EMBL/GenBank/DDBJ databases">
        <title>Updated reference genomes for cyclostephanoid diatoms.</title>
        <authorList>
            <person name="Roberts W.R."/>
            <person name="Alverson A.J."/>
        </authorList>
    </citation>
    <scope>NUCLEOTIDE SEQUENCE [LARGE SCALE GENOMIC DNA]</scope>
    <source>
        <strain evidence="3 4">AJA010-31</strain>
    </source>
</reference>
<dbReference type="InterPro" id="IPR001138">
    <property type="entry name" value="Zn2Cys6_DnaBD"/>
</dbReference>
<feature type="region of interest" description="Disordered" evidence="1">
    <location>
        <begin position="66"/>
        <end position="104"/>
    </location>
</feature>
<feature type="compositionally biased region" description="Basic and acidic residues" evidence="1">
    <location>
        <begin position="92"/>
        <end position="101"/>
    </location>
</feature>
<evidence type="ECO:0000313" key="4">
    <source>
        <dbReference type="Proteomes" id="UP001530400"/>
    </source>
</evidence>
<sequence>MLVIVSLSNCTMSATSESIGKITARTGKVRACVRCHDAKTRCERANEFQTKCDRCLKLNRHCEPHVSIQGQRPKKDQVAKTSKKKKSKEKKRSMEVHKATEQPKITSTSFTAGASNNANGIPLCHPISGSQPMAPSTSAAWTGHLVSSLQAPPSTDSNGLEALLTSAVLNASTAGSQGGIGNLTVPEASSAHLLQQLLNQVGQQPNQVQQPDPTTTILSAIRNNARGILQDTPAPLWTNHLSFLQPPSVSIPTTQPIQNQCLSNLLQQVEQQKEEETKQQEHDMLVSLVHQELMKLNCAHQQGIGSTDRPDAPHEERRPSEVSNGTKDSDVDDAGDFSVNSIGTKRSSTDDKSLFTDLRFKKAKRSDVTTTTQVKNKSMSLSATPAAMRENIDPEVHLADHLVKLLCQGSLHDCNLKHHFGMQALIREWLATAFSTRSFGLLSKASKLALKFDIDMETVMSGVDTRLTNGNTNFAGGPLNHLLSQLLAPRAAQSQRNEEQTMLRPNLPRSLLSYIAPTCTSFDELDVGNRWILIRETCQGNTTFYCSPAFEKNILSWSHVSQIHQDGVADIFSLVFASEQEYGKFSASLSNQISAQSTESSQVCPVLFRATIHHLLSKSWSQIIGHDNAPVTKEMIDNTGPGTTIDVDAMLSGILTRDKHTYYLEFFGPNGKSLGGSDQQSSHIITPSPHLLPPLYDEVRKQF</sequence>
<gene>
    <name evidence="3" type="ORF">ACHAWO_011517</name>
</gene>
<dbReference type="AlphaFoldDB" id="A0ABD3NJA2"/>
<evidence type="ECO:0000259" key="2">
    <source>
        <dbReference type="PROSITE" id="PS00463"/>
    </source>
</evidence>
<comment type="caution">
    <text evidence="3">The sequence shown here is derived from an EMBL/GenBank/DDBJ whole genome shotgun (WGS) entry which is preliminary data.</text>
</comment>
<dbReference type="SUPFAM" id="SSF57701">
    <property type="entry name" value="Zn2/Cys6 DNA-binding domain"/>
    <property type="match status" value="1"/>
</dbReference>
<dbReference type="Gene3D" id="4.10.240.10">
    <property type="entry name" value="Zn(2)-C6 fungal-type DNA-binding domain"/>
    <property type="match status" value="1"/>
</dbReference>
<dbReference type="EMBL" id="JALLPJ020001241">
    <property type="protein sequence ID" value="KAL3773250.1"/>
    <property type="molecule type" value="Genomic_DNA"/>
</dbReference>
<protein>
    <recommendedName>
        <fullName evidence="2">Zn(2)-C6 fungal-type domain-containing protein</fullName>
    </recommendedName>
</protein>
<feature type="domain" description="Zn(2)-C6 fungal-type" evidence="2">
    <location>
        <begin position="31"/>
        <end position="62"/>
    </location>
</feature>
<dbReference type="PROSITE" id="PS00463">
    <property type="entry name" value="ZN2_CY6_FUNGAL_1"/>
    <property type="match status" value="1"/>
</dbReference>
<organism evidence="3 4">
    <name type="scientific">Cyclotella atomus</name>
    <dbReference type="NCBI Taxonomy" id="382360"/>
    <lineage>
        <taxon>Eukaryota</taxon>
        <taxon>Sar</taxon>
        <taxon>Stramenopiles</taxon>
        <taxon>Ochrophyta</taxon>
        <taxon>Bacillariophyta</taxon>
        <taxon>Coscinodiscophyceae</taxon>
        <taxon>Thalassiosirophycidae</taxon>
        <taxon>Stephanodiscales</taxon>
        <taxon>Stephanodiscaceae</taxon>
        <taxon>Cyclotella</taxon>
    </lineage>
</organism>
<feature type="compositionally biased region" description="Basic residues" evidence="1">
    <location>
        <begin position="81"/>
        <end position="91"/>
    </location>
</feature>
<dbReference type="InterPro" id="IPR036864">
    <property type="entry name" value="Zn2-C6_fun-type_DNA-bd_sf"/>
</dbReference>
<evidence type="ECO:0000313" key="3">
    <source>
        <dbReference type="EMBL" id="KAL3773250.1"/>
    </source>
</evidence>
<keyword evidence="4" id="KW-1185">Reference proteome</keyword>
<feature type="region of interest" description="Disordered" evidence="1">
    <location>
        <begin position="302"/>
        <end position="349"/>
    </location>
</feature>
<dbReference type="CDD" id="cd00067">
    <property type="entry name" value="GAL4"/>
    <property type="match status" value="1"/>
</dbReference>
<name>A0ABD3NJA2_9STRA</name>